<reference evidence="1" key="1">
    <citation type="submission" date="2022-11" db="EMBL/GenBank/DDBJ databases">
        <authorList>
            <person name="Petersen C."/>
        </authorList>
    </citation>
    <scope>NUCLEOTIDE SEQUENCE</scope>
    <source>
        <strain evidence="1">IBT 19713</strain>
    </source>
</reference>
<sequence length="114" mass="12384">MVILSSRGDLGGRQDVSANGLIEVMCVEYCGMRCVMQRSSTNLVVKVNASDCAKSCQIVSSPAPVPQPYHVFCGQIVARVRGIFAQGPLIDQTKATSRSSRTDDPMEWGKICKF</sequence>
<keyword evidence="2" id="KW-1185">Reference proteome</keyword>
<accession>A0A9W9N9A9</accession>
<organism evidence="1 2">
    <name type="scientific">Penicillium chermesinum</name>
    <dbReference type="NCBI Taxonomy" id="63820"/>
    <lineage>
        <taxon>Eukaryota</taxon>
        <taxon>Fungi</taxon>
        <taxon>Dikarya</taxon>
        <taxon>Ascomycota</taxon>
        <taxon>Pezizomycotina</taxon>
        <taxon>Eurotiomycetes</taxon>
        <taxon>Eurotiomycetidae</taxon>
        <taxon>Eurotiales</taxon>
        <taxon>Aspergillaceae</taxon>
        <taxon>Penicillium</taxon>
    </lineage>
</organism>
<name>A0A9W9N9A9_9EURO</name>
<dbReference type="Proteomes" id="UP001150941">
    <property type="component" value="Unassembled WGS sequence"/>
</dbReference>
<gene>
    <name evidence="1" type="ORF">N7468_010502</name>
</gene>
<proteinExistence type="predicted"/>
<dbReference type="AlphaFoldDB" id="A0A9W9N9A9"/>
<protein>
    <submittedName>
        <fullName evidence="1">Uncharacterized protein</fullName>
    </submittedName>
</protein>
<dbReference type="EMBL" id="JAPQKS010000009">
    <property type="protein sequence ID" value="KAJ5214823.1"/>
    <property type="molecule type" value="Genomic_DNA"/>
</dbReference>
<comment type="caution">
    <text evidence="1">The sequence shown here is derived from an EMBL/GenBank/DDBJ whole genome shotgun (WGS) entry which is preliminary data.</text>
</comment>
<dbReference type="GeneID" id="83207101"/>
<evidence type="ECO:0000313" key="2">
    <source>
        <dbReference type="Proteomes" id="UP001150941"/>
    </source>
</evidence>
<dbReference type="RefSeq" id="XP_058325320.1">
    <property type="nucleotide sequence ID" value="XM_058479797.1"/>
</dbReference>
<evidence type="ECO:0000313" key="1">
    <source>
        <dbReference type="EMBL" id="KAJ5214823.1"/>
    </source>
</evidence>
<reference evidence="1" key="2">
    <citation type="journal article" date="2023" name="IMA Fungus">
        <title>Comparative genomic study of the Penicillium genus elucidates a diverse pangenome and 15 lateral gene transfer events.</title>
        <authorList>
            <person name="Petersen C."/>
            <person name="Sorensen T."/>
            <person name="Nielsen M.R."/>
            <person name="Sondergaard T.E."/>
            <person name="Sorensen J.L."/>
            <person name="Fitzpatrick D.A."/>
            <person name="Frisvad J.C."/>
            <person name="Nielsen K.L."/>
        </authorList>
    </citation>
    <scope>NUCLEOTIDE SEQUENCE</scope>
    <source>
        <strain evidence="1">IBT 19713</strain>
    </source>
</reference>